<keyword evidence="4" id="KW-0255">Endonuclease</keyword>
<dbReference type="Gene3D" id="2.60.40.3440">
    <property type="match status" value="3"/>
</dbReference>
<proteinExistence type="inferred from homology"/>
<dbReference type="Pfam" id="PF17963">
    <property type="entry name" value="Big_9"/>
    <property type="match status" value="3"/>
</dbReference>
<dbReference type="NCBIfam" id="NF012211">
    <property type="entry name" value="tand_rpt_95"/>
    <property type="match status" value="3"/>
</dbReference>
<dbReference type="Proteomes" id="UP000051643">
    <property type="component" value="Unassembled WGS sequence"/>
</dbReference>
<keyword evidence="3" id="KW-0378">Hydrolase</keyword>
<reference evidence="4" key="1">
    <citation type="submission" date="2015-10" db="EMBL/GenBank/DDBJ databases">
        <title>Draft genome sequence of Salegentibacter mishustinae KCTC 12263.</title>
        <authorList>
            <person name="Lin W."/>
            <person name="Zheng Q."/>
        </authorList>
    </citation>
    <scope>NUCLEOTIDE SEQUENCE [LARGE SCALE GENOMIC DNA]</scope>
    <source>
        <strain evidence="4">KCTC 12263</strain>
    </source>
</reference>
<dbReference type="GO" id="GO:0004519">
    <property type="term" value="F:endonuclease activity"/>
    <property type="evidence" value="ECO:0007669"/>
    <property type="project" value="UniProtKB-KW"/>
</dbReference>
<dbReference type="OrthoDB" id="9805017at2"/>
<protein>
    <submittedName>
        <fullName evidence="4">Endonuclease I</fullName>
    </submittedName>
</protein>
<evidence type="ECO:0000313" key="5">
    <source>
        <dbReference type="Proteomes" id="UP000051643"/>
    </source>
</evidence>
<evidence type="ECO:0000313" key="4">
    <source>
        <dbReference type="EMBL" id="KRG27825.1"/>
    </source>
</evidence>
<dbReference type="InterPro" id="IPR007346">
    <property type="entry name" value="Endonuclease-I"/>
</dbReference>
<dbReference type="AlphaFoldDB" id="A0A0Q9ZG27"/>
<gene>
    <name evidence="4" type="ORF">APR42_08710</name>
</gene>
<dbReference type="RefSeq" id="WP_057482497.1">
    <property type="nucleotide sequence ID" value="NZ_BMWR01000004.1"/>
</dbReference>
<dbReference type="EMBL" id="LKTP01000034">
    <property type="protein sequence ID" value="KRG27825.1"/>
    <property type="molecule type" value="Genomic_DNA"/>
</dbReference>
<sequence length="545" mass="60127">MKKLYYLFLFILIAACSSEDDGASEPKEPQEEKNPVAVADEIAASENEELTFNRALLLDNDDLIENAILVDIDSETAEGGSIDDNRNSTFTYNPPANFTGNDTFSYTICIPGDLDRCASAQVTVVVGDAGSPVAVNDTYTMEEGSSYTIQNHLDNDEVIDNAVVTEVVSNSGNASVVLEEDGKITYTPNESFSGEDSFTYTLCDDDETPSCSTATINMLVEDTGSPFAQNDLVIVEEGVSEKIISNLLDNDELTDDATITSIDASSSNATINLNDDGSISYMPQAGFTGEDTFTYTICDDDAEATCSTATVAVNVVATVSFDIPIDLKAYYQDATFTTDPQLLYAELSTFTNAQHTNRLEYVQRHDYLYDADAALNDESMVVLVYSGELRPDDQYQIGDLDGDESFNTEHIYPQSRLDTEESVSDLHLLRVADVDVNELRLNFPFTDGNGEYKLVDDSKWFPGDEWKGDVARMVMYVNLSYGDDFDEVGSLELFLKWNREDPVSAFELQRNNVIESVQGNRNPFIDNPYLATLLWGGEAAENTWD</sequence>
<dbReference type="PANTHER" id="PTHR33607">
    <property type="entry name" value="ENDONUCLEASE-1"/>
    <property type="match status" value="1"/>
</dbReference>
<name>A0A0Q9ZG27_9FLAO</name>
<dbReference type="InterPro" id="IPR044925">
    <property type="entry name" value="His-Me_finger_sf"/>
</dbReference>
<dbReference type="PANTHER" id="PTHR33607:SF2">
    <property type="entry name" value="ENDONUCLEASE-1"/>
    <property type="match status" value="1"/>
</dbReference>
<evidence type="ECO:0000256" key="3">
    <source>
        <dbReference type="ARBA" id="ARBA00022801"/>
    </source>
</evidence>
<comment type="similarity">
    <text evidence="1">Belongs to the EndA/NucM nuclease family.</text>
</comment>
<comment type="caution">
    <text evidence="4">The sequence shown here is derived from an EMBL/GenBank/DDBJ whole genome shotgun (WGS) entry which is preliminary data.</text>
</comment>
<dbReference type="PROSITE" id="PS51257">
    <property type="entry name" value="PROKAR_LIPOPROTEIN"/>
    <property type="match status" value="1"/>
</dbReference>
<evidence type="ECO:0000256" key="1">
    <source>
        <dbReference type="ARBA" id="ARBA00006429"/>
    </source>
</evidence>
<organism evidence="4 5">
    <name type="scientific">Salegentibacter mishustinae</name>
    <dbReference type="NCBI Taxonomy" id="270918"/>
    <lineage>
        <taxon>Bacteria</taxon>
        <taxon>Pseudomonadati</taxon>
        <taxon>Bacteroidota</taxon>
        <taxon>Flavobacteriia</taxon>
        <taxon>Flavobacteriales</taxon>
        <taxon>Flavobacteriaceae</taxon>
        <taxon>Salegentibacter</taxon>
    </lineage>
</organism>
<dbReference type="STRING" id="270918.APR42_08710"/>
<dbReference type="Pfam" id="PF04231">
    <property type="entry name" value="Endonuclease_1"/>
    <property type="match status" value="1"/>
</dbReference>
<dbReference type="SUPFAM" id="SSF54060">
    <property type="entry name" value="His-Me finger endonucleases"/>
    <property type="match status" value="1"/>
</dbReference>
<keyword evidence="2" id="KW-0540">Nuclease</keyword>
<keyword evidence="5" id="KW-1185">Reference proteome</keyword>
<evidence type="ECO:0000256" key="2">
    <source>
        <dbReference type="ARBA" id="ARBA00022722"/>
    </source>
</evidence>
<accession>A0A0Q9ZG27</accession>
<dbReference type="GO" id="GO:0016787">
    <property type="term" value="F:hydrolase activity"/>
    <property type="evidence" value="ECO:0007669"/>
    <property type="project" value="UniProtKB-KW"/>
</dbReference>